<dbReference type="Proteomes" id="UP001165586">
    <property type="component" value="Unassembled WGS sequence"/>
</dbReference>
<proteinExistence type="predicted"/>
<organism evidence="1 2">
    <name type="scientific">Herbiconiux daphne</name>
    <dbReference type="NCBI Taxonomy" id="2970914"/>
    <lineage>
        <taxon>Bacteria</taxon>
        <taxon>Bacillati</taxon>
        <taxon>Actinomycetota</taxon>
        <taxon>Actinomycetes</taxon>
        <taxon>Micrococcales</taxon>
        <taxon>Microbacteriaceae</taxon>
        <taxon>Herbiconiux</taxon>
    </lineage>
</organism>
<gene>
    <name evidence="1" type="ORF">N1032_11045</name>
</gene>
<dbReference type="EMBL" id="JANLCJ010000003">
    <property type="protein sequence ID" value="MCS5734273.1"/>
    <property type="molecule type" value="Genomic_DNA"/>
</dbReference>
<dbReference type="RefSeq" id="WP_259539112.1">
    <property type="nucleotide sequence ID" value="NZ_JANLCJ010000003.1"/>
</dbReference>
<keyword evidence="2" id="KW-1185">Reference proteome</keyword>
<reference evidence="1" key="1">
    <citation type="submission" date="2022-08" db="EMBL/GenBank/DDBJ databases">
        <authorList>
            <person name="Deng Y."/>
            <person name="Han X.-F."/>
            <person name="Zhang Y.-Q."/>
        </authorList>
    </citation>
    <scope>NUCLEOTIDE SEQUENCE</scope>
    <source>
        <strain evidence="1">CPCC 203386</strain>
    </source>
</reference>
<comment type="caution">
    <text evidence="1">The sequence shown here is derived from an EMBL/GenBank/DDBJ whole genome shotgun (WGS) entry which is preliminary data.</text>
</comment>
<sequence>MGHNRTRTGVIEGLRDGVEVVVEEVGVGVQGHRCGRVAEHALHCFQVRDGGDGGPV</sequence>
<protein>
    <submittedName>
        <fullName evidence="1">Uncharacterized protein</fullName>
    </submittedName>
</protein>
<evidence type="ECO:0000313" key="2">
    <source>
        <dbReference type="Proteomes" id="UP001165586"/>
    </source>
</evidence>
<name>A0ABT2H2V2_9MICO</name>
<accession>A0ABT2H2V2</accession>
<evidence type="ECO:0000313" key="1">
    <source>
        <dbReference type="EMBL" id="MCS5734273.1"/>
    </source>
</evidence>